<gene>
    <name evidence="2" type="ORF">NCTC9601_02313</name>
</gene>
<dbReference type="AlphaFoldDB" id="A0A2X1QI56"/>
<evidence type="ECO:0000313" key="2">
    <source>
        <dbReference type="EMBL" id="SPX55143.1"/>
    </source>
</evidence>
<name>A0A2X1QI56_KLEPN</name>
<organism evidence="2 3">
    <name type="scientific">Klebsiella pneumoniae</name>
    <dbReference type="NCBI Taxonomy" id="573"/>
    <lineage>
        <taxon>Bacteria</taxon>
        <taxon>Pseudomonadati</taxon>
        <taxon>Pseudomonadota</taxon>
        <taxon>Gammaproteobacteria</taxon>
        <taxon>Enterobacterales</taxon>
        <taxon>Enterobacteriaceae</taxon>
        <taxon>Klebsiella/Raoultella group</taxon>
        <taxon>Klebsiella</taxon>
        <taxon>Klebsiella pneumoniae complex</taxon>
    </lineage>
</organism>
<dbReference type="Proteomes" id="UP000251123">
    <property type="component" value="Unassembled WGS sequence"/>
</dbReference>
<reference evidence="2 3" key="1">
    <citation type="submission" date="2018-06" db="EMBL/GenBank/DDBJ databases">
        <authorList>
            <consortium name="Pathogen Informatics"/>
            <person name="Doyle S."/>
        </authorList>
    </citation>
    <scope>NUCLEOTIDE SEQUENCE [LARGE SCALE GENOMIC DNA]</scope>
    <source>
        <strain evidence="2 3">NCTC9601</strain>
    </source>
</reference>
<protein>
    <submittedName>
        <fullName evidence="2">Uncharacterized protein</fullName>
    </submittedName>
</protein>
<proteinExistence type="predicted"/>
<dbReference type="EMBL" id="UASN01000019">
    <property type="protein sequence ID" value="SPX55143.1"/>
    <property type="molecule type" value="Genomic_DNA"/>
</dbReference>
<accession>A0A2X1QI56</accession>
<sequence>MAAWENVGRQGVNLGLQGSVDKDVLPSSGGRLPDGAI</sequence>
<evidence type="ECO:0000256" key="1">
    <source>
        <dbReference type="SAM" id="MobiDB-lite"/>
    </source>
</evidence>
<feature type="region of interest" description="Disordered" evidence="1">
    <location>
        <begin position="18"/>
        <end position="37"/>
    </location>
</feature>
<evidence type="ECO:0000313" key="3">
    <source>
        <dbReference type="Proteomes" id="UP000251123"/>
    </source>
</evidence>